<name>A0A1I6C5Q7_9BACI</name>
<dbReference type="EMBL" id="FOXX01000027">
    <property type="protein sequence ID" value="SFQ88530.1"/>
    <property type="molecule type" value="Genomic_DNA"/>
</dbReference>
<keyword evidence="2" id="KW-0812">Transmembrane</keyword>
<evidence type="ECO:0000256" key="1">
    <source>
        <dbReference type="SAM" id="Coils"/>
    </source>
</evidence>
<evidence type="ECO:0000256" key="2">
    <source>
        <dbReference type="SAM" id="Phobius"/>
    </source>
</evidence>
<keyword evidence="2" id="KW-1133">Transmembrane helix</keyword>
<feature type="coiled-coil region" evidence="1">
    <location>
        <begin position="25"/>
        <end position="52"/>
    </location>
</feature>
<evidence type="ECO:0000313" key="4">
    <source>
        <dbReference type="Proteomes" id="UP000182762"/>
    </source>
</evidence>
<dbReference type="GeneID" id="93699533"/>
<keyword evidence="4" id="KW-1185">Reference proteome</keyword>
<dbReference type="Proteomes" id="UP000182762">
    <property type="component" value="Unassembled WGS sequence"/>
</dbReference>
<keyword evidence="1" id="KW-0175">Coiled coil</keyword>
<dbReference type="Pfam" id="PF12841">
    <property type="entry name" value="YvrJ"/>
    <property type="match status" value="1"/>
</dbReference>
<keyword evidence="2" id="KW-0472">Membrane</keyword>
<dbReference type="RefSeq" id="WP_019391099.1">
    <property type="nucleotide sequence ID" value="NZ_FOXX01000027.1"/>
</dbReference>
<protein>
    <submittedName>
        <fullName evidence="3">YvrJ protein family protein</fullName>
    </submittedName>
</protein>
<organism evidence="3 4">
    <name type="scientific">Priestia endophytica DSM 13796</name>
    <dbReference type="NCBI Taxonomy" id="1121089"/>
    <lineage>
        <taxon>Bacteria</taxon>
        <taxon>Bacillati</taxon>
        <taxon>Bacillota</taxon>
        <taxon>Bacilli</taxon>
        <taxon>Bacillales</taxon>
        <taxon>Bacillaceae</taxon>
        <taxon>Priestia</taxon>
    </lineage>
</organism>
<proteinExistence type="predicted"/>
<accession>A0A1I6C5Q7</accession>
<dbReference type="InterPro" id="IPR024419">
    <property type="entry name" value="YvrJ"/>
</dbReference>
<sequence>MMESISIVSLIQHAGFPIAMTFYLLSRFEKRMENLEREVSQLRALLQGRKEG</sequence>
<reference evidence="3 4" key="1">
    <citation type="submission" date="2016-10" db="EMBL/GenBank/DDBJ databases">
        <authorList>
            <person name="Varghese N."/>
            <person name="Submissions S."/>
        </authorList>
    </citation>
    <scope>NUCLEOTIDE SEQUENCE [LARGE SCALE GENOMIC DNA]</scope>
    <source>
        <strain evidence="3 4">DSM 13796</strain>
    </source>
</reference>
<evidence type="ECO:0000313" key="3">
    <source>
        <dbReference type="EMBL" id="SFQ88530.1"/>
    </source>
</evidence>
<gene>
    <name evidence="3" type="ORF">SAMN02745910_05061</name>
</gene>
<comment type="caution">
    <text evidence="3">The sequence shown here is derived from an EMBL/GenBank/DDBJ whole genome shotgun (WGS) entry which is preliminary data.</text>
</comment>
<feature type="transmembrane region" description="Helical" evidence="2">
    <location>
        <begin position="6"/>
        <end position="25"/>
    </location>
</feature>
<dbReference type="GeneID" id="93713569"/>